<dbReference type="InterPro" id="IPR015996">
    <property type="entry name" value="UCP028451"/>
</dbReference>
<reference evidence="1 2" key="1">
    <citation type="submission" date="2019-11" db="EMBL/GenBank/DDBJ databases">
        <title>Maribacter lutea sp. nov., a marine bacterium isolated from intertidal sand.</title>
        <authorList>
            <person name="Liu A."/>
        </authorList>
    </citation>
    <scope>NUCLEOTIDE SEQUENCE [LARGE SCALE GENOMIC DNA]</scope>
    <source>
        <strain evidence="1 2">RZ05</strain>
    </source>
</reference>
<proteinExistence type="predicted"/>
<dbReference type="Proteomes" id="UP000443153">
    <property type="component" value="Unassembled WGS sequence"/>
</dbReference>
<dbReference type="InterPro" id="IPR012808">
    <property type="entry name" value="CHP02453"/>
</dbReference>
<protein>
    <submittedName>
        <fullName evidence="1">TIGR02453 family protein</fullName>
    </submittedName>
</protein>
<dbReference type="NCBIfam" id="TIGR02453">
    <property type="entry name" value="TIGR02453 family protein"/>
    <property type="match status" value="1"/>
</dbReference>
<evidence type="ECO:0000313" key="1">
    <source>
        <dbReference type="EMBL" id="MRX63973.1"/>
    </source>
</evidence>
<name>A0A6I2MJN2_9FLAO</name>
<keyword evidence="2" id="KW-1185">Reference proteome</keyword>
<dbReference type="Pfam" id="PF09365">
    <property type="entry name" value="DUF2461"/>
    <property type="match status" value="1"/>
</dbReference>
<dbReference type="PANTHER" id="PTHR36452:SF1">
    <property type="entry name" value="DUF2461 DOMAIN-CONTAINING PROTEIN"/>
    <property type="match status" value="1"/>
</dbReference>
<evidence type="ECO:0000313" key="2">
    <source>
        <dbReference type="Proteomes" id="UP000443153"/>
    </source>
</evidence>
<organism evidence="1 2">
    <name type="scientific">Maribacter luteus</name>
    <dbReference type="NCBI Taxonomy" id="2594478"/>
    <lineage>
        <taxon>Bacteria</taxon>
        <taxon>Pseudomonadati</taxon>
        <taxon>Bacteroidota</taxon>
        <taxon>Flavobacteriia</taxon>
        <taxon>Flavobacteriales</taxon>
        <taxon>Flavobacteriaceae</taxon>
        <taxon>Maribacter</taxon>
    </lineage>
</organism>
<comment type="caution">
    <text evidence="1">The sequence shown here is derived from an EMBL/GenBank/DDBJ whole genome shotgun (WGS) entry which is preliminary data.</text>
</comment>
<dbReference type="AlphaFoldDB" id="A0A6I2MJN2"/>
<accession>A0A6I2MJN2</accession>
<dbReference type="PIRSF" id="PIRSF028451">
    <property type="entry name" value="UCP028451"/>
    <property type="match status" value="1"/>
</dbReference>
<dbReference type="OrthoDB" id="9794241at2"/>
<dbReference type="RefSeq" id="WP_154365348.1">
    <property type="nucleotide sequence ID" value="NZ_WKJH01000004.1"/>
</dbReference>
<sequence>MQSAVITKEVFLFLKDLEQNNTREWFTANKDRFKALESSVKDFFSTVMERMKQHDDIEKMKMFRIYRDVRFSKDKTPYKTHFAGSYARAGAKLRGGYYVQIKPGDSFIATGFWNPEKEDLLRIRKELELDAEEFKTIINNKKFVDVWGNLIGEELKTAPKGFDKGHPDIDLIRKKQYIFIRKFTDKEVLSPDFEMKINDSFKAIRPYFDLMSDILTTNLNGESLLD</sequence>
<gene>
    <name evidence="1" type="ORF">GJ691_07305</name>
</gene>
<dbReference type="EMBL" id="WKJH01000004">
    <property type="protein sequence ID" value="MRX63973.1"/>
    <property type="molecule type" value="Genomic_DNA"/>
</dbReference>
<dbReference type="PANTHER" id="PTHR36452">
    <property type="entry name" value="CHROMOSOME 12, WHOLE GENOME SHOTGUN SEQUENCE"/>
    <property type="match status" value="1"/>
</dbReference>